<dbReference type="InterPro" id="IPR015422">
    <property type="entry name" value="PyrdxlP-dep_Trfase_small"/>
</dbReference>
<dbReference type="InterPro" id="IPR015424">
    <property type="entry name" value="PyrdxlP-dep_Trfase"/>
</dbReference>
<dbReference type="InterPro" id="IPR054542">
    <property type="entry name" value="Cys_met_metab_PP"/>
</dbReference>
<evidence type="ECO:0000313" key="6">
    <source>
        <dbReference type="Proteomes" id="UP001596109"/>
    </source>
</evidence>
<comment type="similarity">
    <text evidence="2 4">Belongs to the trans-sulfuration enzymes family.</text>
</comment>
<name>A0ABW0TIM3_9BACL</name>
<evidence type="ECO:0000256" key="2">
    <source>
        <dbReference type="ARBA" id="ARBA00009077"/>
    </source>
</evidence>
<evidence type="ECO:0000256" key="1">
    <source>
        <dbReference type="ARBA" id="ARBA00001933"/>
    </source>
</evidence>
<keyword evidence="3 4" id="KW-0663">Pyridoxal phosphate</keyword>
<keyword evidence="6" id="KW-1185">Reference proteome</keyword>
<protein>
    <submittedName>
        <fullName evidence="5">Trans-sulfuration enzyme family protein</fullName>
    </submittedName>
</protein>
<dbReference type="InterPro" id="IPR000277">
    <property type="entry name" value="Cys/Met-Metab_PyrdxlP-dep_enz"/>
</dbReference>
<evidence type="ECO:0000256" key="3">
    <source>
        <dbReference type="ARBA" id="ARBA00022898"/>
    </source>
</evidence>
<dbReference type="CDD" id="cd00614">
    <property type="entry name" value="CGS_like"/>
    <property type="match status" value="1"/>
</dbReference>
<sequence length="405" mass="44103">MMRRWGMSTTLIHDQHASERKTGAVAQPIVPAVAYSFGNLEAAADTVAGKRDGIYYGRYGNSTLRALEEKMAVLEHGEAALCVGSGMAAISTALFSVLQNGDHLIVTKDVYGGTYHFLTTLAARCGITYSLVDCTNVENIVEAMQPNTKAVYIETPSNPMLTILDIEAIAQVTKHYQIPLIADNTFMSPYLQKPLDLGVDIVIHSATKYLNGHGDVVAGAIVANAERIQFMRQQIMGDLGQVLSAWDAFLILRGMKTLSVRMERHCSNAEQIAAFLEAHPMVDKVYYPGLQSHPQYEIAQKHMNGMGGIVSFEVKGGGEAAKSFLDALQLAMISFSLGDPETLVQHPATMTHSSIPEAEREAAGITDGLIRLSAGLEDIEDILEDLTQAFEQVNHTERSAYAWAK</sequence>
<organism evidence="5 6">
    <name type="scientific">Sporosarcina soli</name>
    <dbReference type="NCBI Taxonomy" id="334736"/>
    <lineage>
        <taxon>Bacteria</taxon>
        <taxon>Bacillati</taxon>
        <taxon>Bacillota</taxon>
        <taxon>Bacilli</taxon>
        <taxon>Bacillales</taxon>
        <taxon>Caryophanaceae</taxon>
        <taxon>Sporosarcina</taxon>
    </lineage>
</organism>
<reference evidence="6" key="1">
    <citation type="journal article" date="2019" name="Int. J. Syst. Evol. Microbiol.">
        <title>The Global Catalogue of Microorganisms (GCM) 10K type strain sequencing project: providing services to taxonomists for standard genome sequencing and annotation.</title>
        <authorList>
            <consortium name="The Broad Institute Genomics Platform"/>
            <consortium name="The Broad Institute Genome Sequencing Center for Infectious Disease"/>
            <person name="Wu L."/>
            <person name="Ma J."/>
        </authorList>
    </citation>
    <scope>NUCLEOTIDE SEQUENCE [LARGE SCALE GENOMIC DNA]</scope>
    <source>
        <strain evidence="6">CGMCC 4.1434</strain>
    </source>
</reference>
<dbReference type="Pfam" id="PF01053">
    <property type="entry name" value="Cys_Met_Meta_PP"/>
    <property type="match status" value="1"/>
</dbReference>
<gene>
    <name evidence="5" type="ORF">ACFPRA_10485</name>
</gene>
<accession>A0ABW0TIM3</accession>
<proteinExistence type="inferred from homology"/>
<comment type="caution">
    <text evidence="5">The sequence shown here is derived from an EMBL/GenBank/DDBJ whole genome shotgun (WGS) entry which is preliminary data.</text>
</comment>
<comment type="cofactor">
    <cofactor evidence="1 4">
        <name>pyridoxal 5'-phosphate</name>
        <dbReference type="ChEBI" id="CHEBI:597326"/>
    </cofactor>
</comment>
<dbReference type="SUPFAM" id="SSF53383">
    <property type="entry name" value="PLP-dependent transferases"/>
    <property type="match status" value="1"/>
</dbReference>
<dbReference type="PROSITE" id="PS00868">
    <property type="entry name" value="CYS_MET_METAB_PP"/>
    <property type="match status" value="1"/>
</dbReference>
<evidence type="ECO:0000256" key="4">
    <source>
        <dbReference type="RuleBase" id="RU362118"/>
    </source>
</evidence>
<dbReference type="PIRSF" id="PIRSF001434">
    <property type="entry name" value="CGS"/>
    <property type="match status" value="1"/>
</dbReference>
<dbReference type="Proteomes" id="UP001596109">
    <property type="component" value="Unassembled WGS sequence"/>
</dbReference>
<evidence type="ECO:0000313" key="5">
    <source>
        <dbReference type="EMBL" id="MFC5589316.1"/>
    </source>
</evidence>
<dbReference type="RefSeq" id="WP_381433796.1">
    <property type="nucleotide sequence ID" value="NZ_JBHSNO010000005.1"/>
</dbReference>
<dbReference type="Gene3D" id="3.40.640.10">
    <property type="entry name" value="Type I PLP-dependent aspartate aminotransferase-like (Major domain)"/>
    <property type="match status" value="1"/>
</dbReference>
<dbReference type="Gene3D" id="3.90.1150.10">
    <property type="entry name" value="Aspartate Aminotransferase, domain 1"/>
    <property type="match status" value="1"/>
</dbReference>
<dbReference type="InterPro" id="IPR015421">
    <property type="entry name" value="PyrdxlP-dep_Trfase_major"/>
</dbReference>
<dbReference type="EMBL" id="JBHSNO010000005">
    <property type="protein sequence ID" value="MFC5589316.1"/>
    <property type="molecule type" value="Genomic_DNA"/>
</dbReference>
<dbReference type="PANTHER" id="PTHR11808">
    <property type="entry name" value="TRANS-SULFURATION ENZYME FAMILY MEMBER"/>
    <property type="match status" value="1"/>
</dbReference>